<protein>
    <recommendedName>
        <fullName evidence="1">RNase H type-1 domain-containing protein</fullName>
    </recommendedName>
</protein>
<evidence type="ECO:0000259" key="1">
    <source>
        <dbReference type="PROSITE" id="PS50879"/>
    </source>
</evidence>
<keyword evidence="3" id="KW-1185">Reference proteome</keyword>
<proteinExistence type="predicted"/>
<dbReference type="OrthoDB" id="2332129at2759"/>
<feature type="domain" description="RNase H type-1" evidence="1">
    <location>
        <begin position="1"/>
        <end position="44"/>
    </location>
</feature>
<dbReference type="PROSITE" id="PS50879">
    <property type="entry name" value="RNASE_H_1"/>
    <property type="match status" value="1"/>
</dbReference>
<evidence type="ECO:0000313" key="3">
    <source>
        <dbReference type="Proteomes" id="UP000266861"/>
    </source>
</evidence>
<organism evidence="2 3">
    <name type="scientific">Diversispora epigaea</name>
    <dbReference type="NCBI Taxonomy" id="1348612"/>
    <lineage>
        <taxon>Eukaryota</taxon>
        <taxon>Fungi</taxon>
        <taxon>Fungi incertae sedis</taxon>
        <taxon>Mucoromycota</taxon>
        <taxon>Glomeromycotina</taxon>
        <taxon>Glomeromycetes</taxon>
        <taxon>Diversisporales</taxon>
        <taxon>Diversisporaceae</taxon>
        <taxon>Diversispora</taxon>
    </lineage>
</organism>
<name>A0A397GYB3_9GLOM</name>
<dbReference type="InterPro" id="IPR012337">
    <property type="entry name" value="RNaseH-like_sf"/>
</dbReference>
<evidence type="ECO:0000313" key="2">
    <source>
        <dbReference type="EMBL" id="RHZ55865.1"/>
    </source>
</evidence>
<dbReference type="SUPFAM" id="SSF53098">
    <property type="entry name" value="Ribonuclease H-like"/>
    <property type="match status" value="1"/>
</dbReference>
<dbReference type="GO" id="GO:0004523">
    <property type="term" value="F:RNA-DNA hybrid ribonuclease activity"/>
    <property type="evidence" value="ECO:0007669"/>
    <property type="project" value="InterPro"/>
</dbReference>
<comment type="caution">
    <text evidence="2">The sequence shown here is derived from an EMBL/GenBank/DDBJ whole genome shotgun (WGS) entry which is preliminary data.</text>
</comment>
<dbReference type="Proteomes" id="UP000266861">
    <property type="component" value="Unassembled WGS sequence"/>
</dbReference>
<sequence>MILTYAAQQIIQDLGVQISLFKVKAHSGVKFNEIADRLAQVSITSPFQDPRISINSSALNQIKTIPMWNGLVLDYSIKTVIKKFNSEIWRQKWLRQNRIRW</sequence>
<reference evidence="2 3" key="1">
    <citation type="submission" date="2018-08" db="EMBL/GenBank/DDBJ databases">
        <title>Genome and evolution of the arbuscular mycorrhizal fungus Diversispora epigaea (formerly Glomus versiforme) and its bacterial endosymbionts.</title>
        <authorList>
            <person name="Sun X."/>
            <person name="Fei Z."/>
            <person name="Harrison M."/>
        </authorList>
    </citation>
    <scope>NUCLEOTIDE SEQUENCE [LARGE SCALE GENOMIC DNA]</scope>
    <source>
        <strain evidence="2 3">IT104</strain>
    </source>
</reference>
<dbReference type="GO" id="GO:0003676">
    <property type="term" value="F:nucleic acid binding"/>
    <property type="evidence" value="ECO:0007669"/>
    <property type="project" value="InterPro"/>
</dbReference>
<dbReference type="InterPro" id="IPR002156">
    <property type="entry name" value="RNaseH_domain"/>
</dbReference>
<dbReference type="InterPro" id="IPR036397">
    <property type="entry name" value="RNaseH_sf"/>
</dbReference>
<accession>A0A397GYB3</accession>
<dbReference type="EMBL" id="PQFF01000364">
    <property type="protein sequence ID" value="RHZ55865.1"/>
    <property type="molecule type" value="Genomic_DNA"/>
</dbReference>
<dbReference type="AlphaFoldDB" id="A0A397GYB3"/>
<dbReference type="Gene3D" id="3.30.420.10">
    <property type="entry name" value="Ribonuclease H-like superfamily/Ribonuclease H"/>
    <property type="match status" value="1"/>
</dbReference>
<gene>
    <name evidence="2" type="ORF">Glove_410g92</name>
</gene>